<evidence type="ECO:0000259" key="4">
    <source>
        <dbReference type="PROSITE" id="PS51782"/>
    </source>
</evidence>
<organism evidence="5 6">
    <name type="scientific">Bisgaard Taxon 45</name>
    <dbReference type="NCBI Taxonomy" id="304289"/>
    <lineage>
        <taxon>Bacteria</taxon>
        <taxon>Pseudomonadati</taxon>
        <taxon>Pseudomonadota</taxon>
        <taxon>Gammaproteobacteria</taxon>
        <taxon>Pasteurellales</taxon>
        <taxon>Pasteurellaceae</taxon>
    </lineage>
</organism>
<feature type="region of interest" description="Disordered" evidence="2">
    <location>
        <begin position="260"/>
        <end position="296"/>
    </location>
</feature>
<dbReference type="PANTHER" id="PTHR21666:SF263">
    <property type="entry name" value="MUREIN HYDROLASE ACTIVATOR NLPD"/>
    <property type="match status" value="1"/>
</dbReference>
<gene>
    <name evidence="5" type="primary">nlpD</name>
    <name evidence="5" type="ORF">O7M46_03875</name>
</gene>
<proteinExistence type="inferred from homology"/>
<keyword evidence="6" id="KW-1185">Reference proteome</keyword>
<dbReference type="PROSITE" id="PS51782">
    <property type="entry name" value="LYSM"/>
    <property type="match status" value="2"/>
</dbReference>
<evidence type="ECO:0000313" key="5">
    <source>
        <dbReference type="EMBL" id="MDP9500087.1"/>
    </source>
</evidence>
<feature type="chain" id="PRO_5047257289" evidence="3">
    <location>
        <begin position="25"/>
        <end position="465"/>
    </location>
</feature>
<dbReference type="InterPro" id="IPR018392">
    <property type="entry name" value="LysM"/>
</dbReference>
<feature type="domain" description="LysM" evidence="4">
    <location>
        <begin position="213"/>
        <end position="257"/>
    </location>
</feature>
<feature type="signal peptide" evidence="3">
    <location>
        <begin position="1"/>
        <end position="24"/>
    </location>
</feature>
<feature type="compositionally biased region" description="Polar residues" evidence="2">
    <location>
        <begin position="45"/>
        <end position="56"/>
    </location>
</feature>
<dbReference type="CDD" id="cd12797">
    <property type="entry name" value="M23_peptidase"/>
    <property type="match status" value="1"/>
</dbReference>
<dbReference type="SUPFAM" id="SSF54106">
    <property type="entry name" value="LysM domain"/>
    <property type="match status" value="1"/>
</dbReference>
<feature type="domain" description="LysM" evidence="4">
    <location>
        <begin position="115"/>
        <end position="159"/>
    </location>
</feature>
<dbReference type="Gene3D" id="3.10.350.10">
    <property type="entry name" value="LysM domain"/>
    <property type="match status" value="2"/>
</dbReference>
<dbReference type="PROSITE" id="PS51257">
    <property type="entry name" value="PROKAR_LIPOPROTEIN"/>
    <property type="match status" value="1"/>
</dbReference>
<sequence length="465" mass="49572">MKKSFLLLPISVALLAACSSNAPAPVESADGSLSPGMMQPVDASSGGTWEPQIQQHNTMPTGMNQPVYTPPTTQSSLPVSSQPTQPIASSFDIPRKPGTGEPDYSKIARGSYQGESYTVRKGDSMYLISYISGLSIKEIATLNNLSEPYTLSAGQVLKLSNKASTHSTMSPSSAVGEVGTSVKPVTQHFEIPRNPADNRPDYSKIDKGFYKGETYTVRKGDTMYLIAYISGLDVKELASLNNMSEPYRLSVGQTLRVSNGRTASQPVTQPVTTTVSQPAKSNEVTYTPGPHGTQYGSDGTIIGPIKSGVSSAPAPMQPEPVIKPVESTSVPVPSTSSKHMISNVVWQWPTKGNIVQGFSTADGGNKGIDIAGSRGQAVNAAAAGRVVYAGNALRGYGNLIIIKHNDDYLSAYAHNESILVKDQQEVRAGQQIAKMGSSGTNSVKLHFEIRYKGKSVDPTRYLPKR</sequence>
<accession>A0ABT9KDF0</accession>
<comment type="caution">
    <text evidence="5">The sequence shown here is derived from an EMBL/GenBank/DDBJ whole genome shotgun (WGS) entry which is preliminary data.</text>
</comment>
<keyword evidence="5" id="KW-0378">Hydrolase</keyword>
<reference evidence="5 6" key="1">
    <citation type="submission" date="2022-12" db="EMBL/GenBank/DDBJ databases">
        <title>Genome sequence of Pasteurellaceae Bisgaard Taxon 45.</title>
        <authorList>
            <person name="Foggin C."/>
            <person name="Rosen L.E."/>
            <person name="Henton M."/>
            <person name="Buys A."/>
            <person name="Floyd T."/>
            <person name="Turner A.D."/>
            <person name="Tarbin J."/>
            <person name="Lloyd A.S."/>
            <person name="Chaitezvi C."/>
            <person name="Ellis R.J."/>
            <person name="Roberts H.C."/>
            <person name="Dastjerdi A."/>
            <person name="Nunez A."/>
            <person name="Van Vliet A.H."/>
            <person name="Steinbach F."/>
        </authorList>
    </citation>
    <scope>NUCLEOTIDE SEQUENCE [LARGE SCALE GENOMIC DNA]</scope>
    <source>
        <strain evidence="5 6">VF20HR</strain>
    </source>
</reference>
<comment type="similarity">
    <text evidence="1">Belongs to the E.coli NlpD/Haemophilus LppB family.</text>
</comment>
<evidence type="ECO:0000313" key="6">
    <source>
        <dbReference type="Proteomes" id="UP001224083"/>
    </source>
</evidence>
<name>A0ABT9KDF0_9PAST</name>
<dbReference type="GO" id="GO:0016787">
    <property type="term" value="F:hydrolase activity"/>
    <property type="evidence" value="ECO:0007669"/>
    <property type="project" value="UniProtKB-KW"/>
</dbReference>
<dbReference type="Proteomes" id="UP001224083">
    <property type="component" value="Unassembled WGS sequence"/>
</dbReference>
<dbReference type="InterPro" id="IPR050570">
    <property type="entry name" value="Cell_wall_metabolism_enzyme"/>
</dbReference>
<dbReference type="Pfam" id="PF01476">
    <property type="entry name" value="LysM"/>
    <property type="match status" value="2"/>
</dbReference>
<dbReference type="CDD" id="cd00118">
    <property type="entry name" value="LysM"/>
    <property type="match status" value="2"/>
</dbReference>
<feature type="compositionally biased region" description="Low complexity" evidence="2">
    <location>
        <begin position="262"/>
        <end position="279"/>
    </location>
</feature>
<feature type="region of interest" description="Disordered" evidence="2">
    <location>
        <begin position="70"/>
        <end position="107"/>
    </location>
</feature>
<feature type="region of interest" description="Disordered" evidence="2">
    <location>
        <begin position="23"/>
        <end position="56"/>
    </location>
</feature>
<dbReference type="Gene3D" id="2.70.70.10">
    <property type="entry name" value="Glucose Permease (Domain IIA)"/>
    <property type="match status" value="1"/>
</dbReference>
<dbReference type="NCBIfam" id="NF008123">
    <property type="entry name" value="PRK10871.1"/>
    <property type="match status" value="1"/>
</dbReference>
<dbReference type="EMBL" id="JAQAHH010000004">
    <property type="protein sequence ID" value="MDP9500087.1"/>
    <property type="molecule type" value="Genomic_DNA"/>
</dbReference>
<dbReference type="Pfam" id="PF01551">
    <property type="entry name" value="Peptidase_M23"/>
    <property type="match status" value="1"/>
</dbReference>
<evidence type="ECO:0000256" key="2">
    <source>
        <dbReference type="SAM" id="MobiDB-lite"/>
    </source>
</evidence>
<evidence type="ECO:0000256" key="3">
    <source>
        <dbReference type="SAM" id="SignalP"/>
    </source>
</evidence>
<dbReference type="SMART" id="SM00257">
    <property type="entry name" value="LysM"/>
    <property type="match status" value="2"/>
</dbReference>
<dbReference type="InterPro" id="IPR016047">
    <property type="entry name" value="M23ase_b-sheet_dom"/>
</dbReference>
<evidence type="ECO:0000256" key="1">
    <source>
        <dbReference type="ARBA" id="ARBA00038420"/>
    </source>
</evidence>
<dbReference type="SUPFAM" id="SSF51261">
    <property type="entry name" value="Duplicated hybrid motif"/>
    <property type="match status" value="1"/>
</dbReference>
<feature type="region of interest" description="Disordered" evidence="2">
    <location>
        <begin position="310"/>
        <end position="329"/>
    </location>
</feature>
<dbReference type="InterPro" id="IPR011055">
    <property type="entry name" value="Dup_hybrid_motif"/>
</dbReference>
<protein>
    <submittedName>
        <fullName evidence="5">Murein hydrolase activator NlpD</fullName>
    </submittedName>
</protein>
<dbReference type="InterPro" id="IPR036779">
    <property type="entry name" value="LysM_dom_sf"/>
</dbReference>
<feature type="compositionally biased region" description="Polar residues" evidence="2">
    <location>
        <begin position="70"/>
        <end position="88"/>
    </location>
</feature>
<keyword evidence="3" id="KW-0732">Signal</keyword>
<dbReference type="PANTHER" id="PTHR21666">
    <property type="entry name" value="PEPTIDASE-RELATED"/>
    <property type="match status" value="1"/>
</dbReference>